<accession>A0ABW4RCH8</accession>
<dbReference type="EMBL" id="JBHUEH010000001">
    <property type="protein sequence ID" value="MFD1883947.1"/>
    <property type="molecule type" value="Genomic_DNA"/>
</dbReference>
<dbReference type="SUPFAM" id="SSF46955">
    <property type="entry name" value="Putative DNA-binding domain"/>
    <property type="match status" value="1"/>
</dbReference>
<organism evidence="2 3">
    <name type="scientific">Paenibacillus wenxiniae</name>
    <dbReference type="NCBI Taxonomy" id="1636843"/>
    <lineage>
        <taxon>Bacteria</taxon>
        <taxon>Bacillati</taxon>
        <taxon>Bacillota</taxon>
        <taxon>Bacilli</taxon>
        <taxon>Bacillales</taxon>
        <taxon>Paenibacillaceae</taxon>
        <taxon>Paenibacillus</taxon>
    </lineage>
</organism>
<name>A0ABW4RCH8_9BACL</name>
<protein>
    <submittedName>
        <fullName evidence="2">Helix-turn-helix domain-containing protein</fullName>
    </submittedName>
</protein>
<dbReference type="InterPro" id="IPR041657">
    <property type="entry name" value="HTH_17"/>
</dbReference>
<dbReference type="RefSeq" id="WP_377780757.1">
    <property type="nucleotide sequence ID" value="NZ_JBHUEH010000001.1"/>
</dbReference>
<keyword evidence="3" id="KW-1185">Reference proteome</keyword>
<proteinExistence type="predicted"/>
<reference evidence="3" key="1">
    <citation type="journal article" date="2019" name="Int. J. Syst. Evol. Microbiol.">
        <title>The Global Catalogue of Microorganisms (GCM) 10K type strain sequencing project: providing services to taxonomists for standard genome sequencing and annotation.</title>
        <authorList>
            <consortium name="The Broad Institute Genomics Platform"/>
            <consortium name="The Broad Institute Genome Sequencing Center for Infectious Disease"/>
            <person name="Wu L."/>
            <person name="Ma J."/>
        </authorList>
    </citation>
    <scope>NUCLEOTIDE SEQUENCE [LARGE SCALE GENOMIC DNA]</scope>
    <source>
        <strain evidence="3">CCUG 54950</strain>
    </source>
</reference>
<sequence length="62" mass="7049">MYPPTLTIAQLAESQGVCTKTARKWCLAKEHPLPSYKLGNIRRIRKDALITWIKQREEGAAP</sequence>
<dbReference type="InterPro" id="IPR009061">
    <property type="entry name" value="DNA-bd_dom_put_sf"/>
</dbReference>
<evidence type="ECO:0000313" key="2">
    <source>
        <dbReference type="EMBL" id="MFD1883947.1"/>
    </source>
</evidence>
<comment type="caution">
    <text evidence="2">The sequence shown here is derived from an EMBL/GenBank/DDBJ whole genome shotgun (WGS) entry which is preliminary data.</text>
</comment>
<dbReference type="Pfam" id="PF12728">
    <property type="entry name" value="HTH_17"/>
    <property type="match status" value="1"/>
</dbReference>
<evidence type="ECO:0000259" key="1">
    <source>
        <dbReference type="Pfam" id="PF12728"/>
    </source>
</evidence>
<dbReference type="Proteomes" id="UP001597233">
    <property type="component" value="Unassembled WGS sequence"/>
</dbReference>
<feature type="domain" description="Helix-turn-helix" evidence="1">
    <location>
        <begin position="6"/>
        <end position="56"/>
    </location>
</feature>
<evidence type="ECO:0000313" key="3">
    <source>
        <dbReference type="Proteomes" id="UP001597233"/>
    </source>
</evidence>
<gene>
    <name evidence="2" type="ORF">ACFSC9_00230</name>
</gene>